<dbReference type="PANTHER" id="PTHR31221">
    <property type="entry name" value="WRKY TRANSCRIPTION FACTOR PROTEIN 1-RELATED"/>
    <property type="match status" value="1"/>
</dbReference>
<dbReference type="Pfam" id="PF03106">
    <property type="entry name" value="WRKY"/>
    <property type="match status" value="1"/>
</dbReference>
<feature type="compositionally biased region" description="Low complexity" evidence="6">
    <location>
        <begin position="102"/>
        <end position="129"/>
    </location>
</feature>
<evidence type="ECO:0000256" key="5">
    <source>
        <dbReference type="ARBA" id="ARBA00023242"/>
    </source>
</evidence>
<dbReference type="PANTHER" id="PTHR31221:SF17">
    <property type="entry name" value="WRKY TRANSCRIPTION FACTOR 13-RELATED"/>
    <property type="match status" value="1"/>
</dbReference>
<evidence type="ECO:0000256" key="3">
    <source>
        <dbReference type="ARBA" id="ARBA00023125"/>
    </source>
</evidence>
<dbReference type="InterPro" id="IPR044810">
    <property type="entry name" value="WRKY_plant"/>
</dbReference>
<feature type="domain" description="WRKY" evidence="7">
    <location>
        <begin position="219"/>
        <end position="284"/>
    </location>
</feature>
<accession>A0A9I9DMW4</accession>
<feature type="region of interest" description="Disordered" evidence="6">
    <location>
        <begin position="99"/>
        <end position="129"/>
    </location>
</feature>
<evidence type="ECO:0000256" key="1">
    <source>
        <dbReference type="ARBA" id="ARBA00004123"/>
    </source>
</evidence>
<dbReference type="GO" id="GO:0043565">
    <property type="term" value="F:sequence-specific DNA binding"/>
    <property type="evidence" value="ECO:0007669"/>
    <property type="project" value="InterPro"/>
</dbReference>
<reference evidence="8" key="1">
    <citation type="submission" date="2023-03" db="UniProtKB">
        <authorList>
            <consortium name="EnsemblPlants"/>
        </authorList>
    </citation>
    <scope>IDENTIFICATION</scope>
</reference>
<sequence>FDFNSKSQKKLKRNHFPSLSSHPSKSTLLKKRHSHCQSSSFFFFFLDKKRRRKMGSKSQVLLNPQALLEDHQEVTPNSQMGFFNFPSNLTFFQLPSIPQTHSPSPSFDPPNFSTSNNNTNNNNNNNSNNLSETLLSSSILPLKSSISYEIAPQHLLSLQTSTPNLWPWGEIGERLLMNGKRSNNNENNNNQLGVSKMKMKKMKGRRKVREPRFSFKTMSDVDVLDDGYKWRKYGQKVVKNTQHPRSYYRCTQDHCRVKKRVERLAEDPRMVITTYEGRHVHSPSHDSEDSEAQTHLNNFFW</sequence>
<keyword evidence="5" id="KW-0539">Nucleus</keyword>
<dbReference type="EnsemblPlants" id="MELO3C020967.2.1">
    <property type="protein sequence ID" value="MELO3C020967.2.1"/>
    <property type="gene ID" value="MELO3C020967.2"/>
</dbReference>
<dbReference type="Gene3D" id="2.20.25.80">
    <property type="entry name" value="WRKY domain"/>
    <property type="match status" value="1"/>
</dbReference>
<dbReference type="GO" id="GO:0003700">
    <property type="term" value="F:DNA-binding transcription factor activity"/>
    <property type="evidence" value="ECO:0007669"/>
    <property type="project" value="InterPro"/>
</dbReference>
<comment type="subcellular location">
    <subcellularLocation>
        <location evidence="1">Nucleus</location>
    </subcellularLocation>
</comment>
<protein>
    <recommendedName>
        <fullName evidence="7">WRKY domain-containing protein</fullName>
    </recommendedName>
</protein>
<name>A0A9I9DMW4_CUCME</name>
<dbReference type="Gramene" id="MELO3C020967.2.1">
    <property type="protein sequence ID" value="MELO3C020967.2.1"/>
    <property type="gene ID" value="MELO3C020967.2"/>
</dbReference>
<evidence type="ECO:0000256" key="4">
    <source>
        <dbReference type="ARBA" id="ARBA00023163"/>
    </source>
</evidence>
<dbReference type="SMART" id="SM00774">
    <property type="entry name" value="WRKY"/>
    <property type="match status" value="1"/>
</dbReference>
<dbReference type="InterPro" id="IPR003657">
    <property type="entry name" value="WRKY_dom"/>
</dbReference>
<keyword evidence="4" id="KW-0804">Transcription</keyword>
<proteinExistence type="predicted"/>
<dbReference type="FunFam" id="2.20.25.80:FF:000003">
    <property type="entry name" value="WRKY transcription factor 57"/>
    <property type="match status" value="1"/>
</dbReference>
<organism evidence="8">
    <name type="scientific">Cucumis melo</name>
    <name type="common">Muskmelon</name>
    <dbReference type="NCBI Taxonomy" id="3656"/>
    <lineage>
        <taxon>Eukaryota</taxon>
        <taxon>Viridiplantae</taxon>
        <taxon>Streptophyta</taxon>
        <taxon>Embryophyta</taxon>
        <taxon>Tracheophyta</taxon>
        <taxon>Spermatophyta</taxon>
        <taxon>Magnoliopsida</taxon>
        <taxon>eudicotyledons</taxon>
        <taxon>Gunneridae</taxon>
        <taxon>Pentapetalae</taxon>
        <taxon>rosids</taxon>
        <taxon>fabids</taxon>
        <taxon>Cucurbitales</taxon>
        <taxon>Cucurbitaceae</taxon>
        <taxon>Benincaseae</taxon>
        <taxon>Cucumis</taxon>
    </lineage>
</organism>
<feature type="compositionally biased region" description="Polar residues" evidence="6">
    <location>
        <begin position="17"/>
        <end position="27"/>
    </location>
</feature>
<dbReference type="InterPro" id="IPR036576">
    <property type="entry name" value="WRKY_dom_sf"/>
</dbReference>
<keyword evidence="3" id="KW-0238">DNA-binding</keyword>
<dbReference type="GO" id="GO:0005634">
    <property type="term" value="C:nucleus"/>
    <property type="evidence" value="ECO:0007669"/>
    <property type="project" value="UniProtKB-SubCell"/>
</dbReference>
<dbReference type="AlphaFoldDB" id="A0A9I9DMW4"/>
<dbReference type="SUPFAM" id="SSF118290">
    <property type="entry name" value="WRKY DNA-binding domain"/>
    <property type="match status" value="1"/>
</dbReference>
<evidence type="ECO:0000256" key="2">
    <source>
        <dbReference type="ARBA" id="ARBA00023015"/>
    </source>
</evidence>
<evidence type="ECO:0000313" key="8">
    <source>
        <dbReference type="EnsemblPlants" id="MELO3C020967.2.1"/>
    </source>
</evidence>
<evidence type="ECO:0000256" key="6">
    <source>
        <dbReference type="SAM" id="MobiDB-lite"/>
    </source>
</evidence>
<feature type="region of interest" description="Disordered" evidence="6">
    <location>
        <begin position="1"/>
        <end position="32"/>
    </location>
</feature>
<keyword evidence="2" id="KW-0805">Transcription regulation</keyword>
<evidence type="ECO:0000259" key="7">
    <source>
        <dbReference type="PROSITE" id="PS50811"/>
    </source>
</evidence>
<dbReference type="PROSITE" id="PS50811">
    <property type="entry name" value="WRKY"/>
    <property type="match status" value="1"/>
</dbReference>